<dbReference type="Pfam" id="PF00172">
    <property type="entry name" value="Zn_clus"/>
    <property type="match status" value="1"/>
</dbReference>
<dbReference type="PROSITE" id="PS50048">
    <property type="entry name" value="ZN2_CY6_FUNGAL_2"/>
    <property type="match status" value="1"/>
</dbReference>
<sequence>MGVDKALQACQTCRRLKRKCTRELPECALCERLRKPCHYPGSSQPPGGNDVTKYSTGGHLTLQSQTEFIRSPTEFPTSFFLDPTLFQSLPADAFMSLPGLYDSQIRAQVASDVESICSNYFSAVHRWLPMLSKKRLLNLLKGPASQNIESQSLLLLCMRLASNMDHEDGAAQYSSLYQLAKAAVSASEQSCFISLRLVQCLVLLATYELGHAIFPAAYLTVGRAARLGGMIGIHNKTLAQQLFGIAETWTYREEQRRTWWAVFFLDKYVNISTQYIPSVIEEPCRDSLLPVNDNDWNEGLISASEPLLTTAFHSTTDLGNFAHTCQAAYTLCKVLKHRDHRTHSGLDPDTILNEALSLNGALVSFEASLAPQLLFLHQEETGQNNPPAPPSAHSSDIGNILAFSISASARLILYKIYSFNEPESGYGRGRTALETEMQRVSLVGIRDLSMRIAPGLASALVSGPGSCPMLSSLSYNVATECAWLIKEDYDTKTYEALKKIIGGLSRLASEWRVAKEYLLLLEKGGILGLVA</sequence>
<keyword evidence="3" id="KW-0805">Transcription regulation</keyword>
<evidence type="ECO:0000256" key="4">
    <source>
        <dbReference type="ARBA" id="ARBA00023163"/>
    </source>
</evidence>
<dbReference type="GO" id="GO:0000981">
    <property type="term" value="F:DNA-binding transcription factor activity, RNA polymerase II-specific"/>
    <property type="evidence" value="ECO:0007669"/>
    <property type="project" value="InterPro"/>
</dbReference>
<dbReference type="SUPFAM" id="SSF57701">
    <property type="entry name" value="Zn2/Cys6 DNA-binding domain"/>
    <property type="match status" value="1"/>
</dbReference>
<dbReference type="EMBL" id="JAGPXD010000001">
    <property type="protein sequence ID" value="KAH7376719.1"/>
    <property type="molecule type" value="Genomic_DNA"/>
</dbReference>
<dbReference type="GO" id="GO:0008270">
    <property type="term" value="F:zinc ion binding"/>
    <property type="evidence" value="ECO:0007669"/>
    <property type="project" value="InterPro"/>
</dbReference>
<dbReference type="PROSITE" id="PS00463">
    <property type="entry name" value="ZN2_CY6_FUNGAL_1"/>
    <property type="match status" value="1"/>
</dbReference>
<name>A0A8K0TQN2_9PEZI</name>
<dbReference type="OrthoDB" id="3862662at2759"/>
<dbReference type="SMART" id="SM00066">
    <property type="entry name" value="GAL4"/>
    <property type="match status" value="1"/>
</dbReference>
<keyword evidence="8" id="KW-1185">Reference proteome</keyword>
<dbReference type="CDD" id="cd12148">
    <property type="entry name" value="fungal_TF_MHR"/>
    <property type="match status" value="1"/>
</dbReference>
<evidence type="ECO:0000259" key="6">
    <source>
        <dbReference type="PROSITE" id="PS50048"/>
    </source>
</evidence>
<dbReference type="Proteomes" id="UP000813385">
    <property type="component" value="Unassembled WGS sequence"/>
</dbReference>
<dbReference type="PANTHER" id="PTHR47338:SF20">
    <property type="entry name" value="ZN(II)2CYS6 TRANSCRIPTION FACTOR (EUROFUNG)"/>
    <property type="match status" value="1"/>
</dbReference>
<evidence type="ECO:0000256" key="3">
    <source>
        <dbReference type="ARBA" id="ARBA00023015"/>
    </source>
</evidence>
<keyword evidence="2" id="KW-0479">Metal-binding</keyword>
<dbReference type="Gene3D" id="4.10.240.10">
    <property type="entry name" value="Zn(2)-C6 fungal-type DNA-binding domain"/>
    <property type="match status" value="1"/>
</dbReference>
<keyword evidence="5" id="KW-0539">Nucleus</keyword>
<dbReference type="GO" id="GO:0005634">
    <property type="term" value="C:nucleus"/>
    <property type="evidence" value="ECO:0007669"/>
    <property type="project" value="UniProtKB-SubCell"/>
</dbReference>
<reference evidence="7" key="1">
    <citation type="journal article" date="2021" name="Nat. Commun.">
        <title>Genetic determinants of endophytism in the Arabidopsis root mycobiome.</title>
        <authorList>
            <person name="Mesny F."/>
            <person name="Miyauchi S."/>
            <person name="Thiergart T."/>
            <person name="Pickel B."/>
            <person name="Atanasova L."/>
            <person name="Karlsson M."/>
            <person name="Huettel B."/>
            <person name="Barry K.W."/>
            <person name="Haridas S."/>
            <person name="Chen C."/>
            <person name="Bauer D."/>
            <person name="Andreopoulos W."/>
            <person name="Pangilinan J."/>
            <person name="LaButti K."/>
            <person name="Riley R."/>
            <person name="Lipzen A."/>
            <person name="Clum A."/>
            <person name="Drula E."/>
            <person name="Henrissat B."/>
            <person name="Kohler A."/>
            <person name="Grigoriev I.V."/>
            <person name="Martin F.M."/>
            <person name="Hacquard S."/>
        </authorList>
    </citation>
    <scope>NUCLEOTIDE SEQUENCE</scope>
    <source>
        <strain evidence="7">MPI-CAGE-AT-0016</strain>
    </source>
</reference>
<dbReference type="InterPro" id="IPR050815">
    <property type="entry name" value="TF_fung"/>
</dbReference>
<dbReference type="PANTHER" id="PTHR47338">
    <property type="entry name" value="ZN(II)2CYS6 TRANSCRIPTION FACTOR (EUROFUNG)-RELATED"/>
    <property type="match status" value="1"/>
</dbReference>
<protein>
    <submittedName>
        <fullName evidence="7">Fungal-specific transcription factor domain-containing protein</fullName>
    </submittedName>
</protein>
<evidence type="ECO:0000313" key="8">
    <source>
        <dbReference type="Proteomes" id="UP000813385"/>
    </source>
</evidence>
<evidence type="ECO:0000313" key="7">
    <source>
        <dbReference type="EMBL" id="KAH7376719.1"/>
    </source>
</evidence>
<dbReference type="InterPro" id="IPR036864">
    <property type="entry name" value="Zn2-C6_fun-type_DNA-bd_sf"/>
</dbReference>
<dbReference type="GO" id="GO:0006351">
    <property type="term" value="P:DNA-templated transcription"/>
    <property type="evidence" value="ECO:0007669"/>
    <property type="project" value="InterPro"/>
</dbReference>
<proteinExistence type="predicted"/>
<gene>
    <name evidence="7" type="ORF">B0T11DRAFT_272827</name>
</gene>
<feature type="domain" description="Zn(2)-C6 fungal-type" evidence="6">
    <location>
        <begin position="9"/>
        <end position="39"/>
    </location>
</feature>
<keyword evidence="4" id="KW-0804">Transcription</keyword>
<dbReference type="InterPro" id="IPR001138">
    <property type="entry name" value="Zn2Cys6_DnaBD"/>
</dbReference>
<comment type="subcellular location">
    <subcellularLocation>
        <location evidence="1">Nucleus</location>
    </subcellularLocation>
</comment>
<dbReference type="CDD" id="cd00067">
    <property type="entry name" value="GAL4"/>
    <property type="match status" value="1"/>
</dbReference>
<dbReference type="Pfam" id="PF04082">
    <property type="entry name" value="Fungal_trans"/>
    <property type="match status" value="1"/>
</dbReference>
<dbReference type="InterPro" id="IPR007219">
    <property type="entry name" value="XnlR_reg_dom"/>
</dbReference>
<evidence type="ECO:0000256" key="2">
    <source>
        <dbReference type="ARBA" id="ARBA00022723"/>
    </source>
</evidence>
<accession>A0A8K0TQN2</accession>
<dbReference type="AlphaFoldDB" id="A0A8K0TQN2"/>
<comment type="caution">
    <text evidence="7">The sequence shown here is derived from an EMBL/GenBank/DDBJ whole genome shotgun (WGS) entry which is preliminary data.</text>
</comment>
<dbReference type="SMART" id="SM00906">
    <property type="entry name" value="Fungal_trans"/>
    <property type="match status" value="1"/>
</dbReference>
<evidence type="ECO:0000256" key="5">
    <source>
        <dbReference type="ARBA" id="ARBA00023242"/>
    </source>
</evidence>
<evidence type="ECO:0000256" key="1">
    <source>
        <dbReference type="ARBA" id="ARBA00004123"/>
    </source>
</evidence>
<organism evidence="7 8">
    <name type="scientific">Plectosphaerella cucumerina</name>
    <dbReference type="NCBI Taxonomy" id="40658"/>
    <lineage>
        <taxon>Eukaryota</taxon>
        <taxon>Fungi</taxon>
        <taxon>Dikarya</taxon>
        <taxon>Ascomycota</taxon>
        <taxon>Pezizomycotina</taxon>
        <taxon>Sordariomycetes</taxon>
        <taxon>Hypocreomycetidae</taxon>
        <taxon>Glomerellales</taxon>
        <taxon>Plectosphaerellaceae</taxon>
        <taxon>Plectosphaerella</taxon>
    </lineage>
</organism>
<dbReference type="GO" id="GO:0003677">
    <property type="term" value="F:DNA binding"/>
    <property type="evidence" value="ECO:0007669"/>
    <property type="project" value="InterPro"/>
</dbReference>